<dbReference type="Gramene" id="ONK79589">
    <property type="protein sequence ID" value="ONK79589"/>
    <property type="gene ID" value="A4U43_C01F7910"/>
</dbReference>
<feature type="signal peptide" evidence="1">
    <location>
        <begin position="1"/>
        <end position="25"/>
    </location>
</feature>
<evidence type="ECO:0000313" key="3">
    <source>
        <dbReference type="Proteomes" id="UP000243459"/>
    </source>
</evidence>
<accession>A0A5P1FRI9</accession>
<reference evidence="3" key="1">
    <citation type="journal article" date="2017" name="Nat. Commun.">
        <title>The asparagus genome sheds light on the origin and evolution of a young Y chromosome.</title>
        <authorList>
            <person name="Harkess A."/>
            <person name="Zhou J."/>
            <person name="Xu C."/>
            <person name="Bowers J.E."/>
            <person name="Van der Hulst R."/>
            <person name="Ayyampalayam S."/>
            <person name="Mercati F."/>
            <person name="Riccardi P."/>
            <person name="McKain M.R."/>
            <person name="Kakrana A."/>
            <person name="Tang H."/>
            <person name="Ray J."/>
            <person name="Groenendijk J."/>
            <person name="Arikit S."/>
            <person name="Mathioni S.M."/>
            <person name="Nakano M."/>
            <person name="Shan H."/>
            <person name="Telgmann-Rauber A."/>
            <person name="Kanno A."/>
            <person name="Yue Z."/>
            <person name="Chen H."/>
            <person name="Li W."/>
            <person name="Chen Y."/>
            <person name="Xu X."/>
            <person name="Zhang Y."/>
            <person name="Luo S."/>
            <person name="Chen H."/>
            <person name="Gao J."/>
            <person name="Mao Z."/>
            <person name="Pires J.C."/>
            <person name="Luo M."/>
            <person name="Kudrna D."/>
            <person name="Wing R.A."/>
            <person name="Meyers B.C."/>
            <person name="Yi K."/>
            <person name="Kong H."/>
            <person name="Lavrijsen P."/>
            <person name="Sunseri F."/>
            <person name="Falavigna A."/>
            <person name="Ye Y."/>
            <person name="Leebens-Mack J.H."/>
            <person name="Chen G."/>
        </authorList>
    </citation>
    <scope>NUCLEOTIDE SEQUENCE [LARGE SCALE GENOMIC DNA]</scope>
    <source>
        <strain evidence="3">cv. DH0086</strain>
    </source>
</reference>
<proteinExistence type="predicted"/>
<dbReference type="AlphaFoldDB" id="A0A5P1FRI9"/>
<evidence type="ECO:0008006" key="4">
    <source>
        <dbReference type="Google" id="ProtNLM"/>
    </source>
</evidence>
<keyword evidence="3" id="KW-1185">Reference proteome</keyword>
<dbReference type="EMBL" id="CM007381">
    <property type="protein sequence ID" value="ONK79589.1"/>
    <property type="molecule type" value="Genomic_DNA"/>
</dbReference>
<dbReference type="Proteomes" id="UP000243459">
    <property type="component" value="Chromosome 1"/>
</dbReference>
<protein>
    <recommendedName>
        <fullName evidence="4">Knottin scorpion toxin-like domain-containing protein</fullName>
    </recommendedName>
</protein>
<keyword evidence="1" id="KW-0732">Signal</keyword>
<sequence>MASSTIFKSIIVVLVLSFVLSSTQAISPVANSPEASSKGETLFCVDNGYCDRGIPNGCIDFCNARHTGGGGYCKQVNPIHYVCCCKDDQ</sequence>
<evidence type="ECO:0000256" key="1">
    <source>
        <dbReference type="SAM" id="SignalP"/>
    </source>
</evidence>
<gene>
    <name evidence="2" type="ORF">A4U43_C01F7910</name>
</gene>
<name>A0A5P1FRI9_ASPOF</name>
<organism evidence="2 3">
    <name type="scientific">Asparagus officinalis</name>
    <name type="common">Garden asparagus</name>
    <dbReference type="NCBI Taxonomy" id="4686"/>
    <lineage>
        <taxon>Eukaryota</taxon>
        <taxon>Viridiplantae</taxon>
        <taxon>Streptophyta</taxon>
        <taxon>Embryophyta</taxon>
        <taxon>Tracheophyta</taxon>
        <taxon>Spermatophyta</taxon>
        <taxon>Magnoliopsida</taxon>
        <taxon>Liliopsida</taxon>
        <taxon>Asparagales</taxon>
        <taxon>Asparagaceae</taxon>
        <taxon>Asparagoideae</taxon>
        <taxon>Asparagus</taxon>
    </lineage>
</organism>
<feature type="chain" id="PRO_5024294541" description="Knottin scorpion toxin-like domain-containing protein" evidence="1">
    <location>
        <begin position="26"/>
        <end position="89"/>
    </location>
</feature>
<evidence type="ECO:0000313" key="2">
    <source>
        <dbReference type="EMBL" id="ONK79589.1"/>
    </source>
</evidence>